<keyword evidence="2" id="KW-0472">Membrane</keyword>
<evidence type="ECO:0000313" key="3">
    <source>
        <dbReference type="EnsemblPlants" id="LPERR07G19820.2"/>
    </source>
</evidence>
<proteinExistence type="predicted"/>
<reference evidence="3 4" key="1">
    <citation type="submission" date="2012-08" db="EMBL/GenBank/DDBJ databases">
        <title>Oryza genome evolution.</title>
        <authorList>
            <person name="Wing R.A."/>
        </authorList>
    </citation>
    <scope>NUCLEOTIDE SEQUENCE</scope>
</reference>
<reference evidence="3" key="3">
    <citation type="submission" date="2015-04" db="UniProtKB">
        <authorList>
            <consortium name="EnsemblPlants"/>
        </authorList>
    </citation>
    <scope>IDENTIFICATION</scope>
</reference>
<dbReference type="Proteomes" id="UP000032180">
    <property type="component" value="Chromosome 7"/>
</dbReference>
<evidence type="ECO:0000313" key="4">
    <source>
        <dbReference type="Proteomes" id="UP000032180"/>
    </source>
</evidence>
<evidence type="ECO:0000256" key="1">
    <source>
        <dbReference type="SAM" id="MobiDB-lite"/>
    </source>
</evidence>
<keyword evidence="2" id="KW-0812">Transmembrane</keyword>
<organism evidence="3 4">
    <name type="scientific">Leersia perrieri</name>
    <dbReference type="NCBI Taxonomy" id="77586"/>
    <lineage>
        <taxon>Eukaryota</taxon>
        <taxon>Viridiplantae</taxon>
        <taxon>Streptophyta</taxon>
        <taxon>Embryophyta</taxon>
        <taxon>Tracheophyta</taxon>
        <taxon>Spermatophyta</taxon>
        <taxon>Magnoliopsida</taxon>
        <taxon>Liliopsida</taxon>
        <taxon>Poales</taxon>
        <taxon>Poaceae</taxon>
        <taxon>BOP clade</taxon>
        <taxon>Oryzoideae</taxon>
        <taxon>Oryzeae</taxon>
        <taxon>Oryzinae</taxon>
        <taxon>Leersia</taxon>
    </lineage>
</organism>
<keyword evidence="2" id="KW-1133">Transmembrane helix</keyword>
<sequence>MGGGSRNNNGAVATEATAAAAASGTATTVVALVLLLVAASVVVLLLSPTPTPTPTPAVTRIGDGGEVSPREPVEHAIGLAGYESWLDAVRAWAKLAFLKLRPPEPRSVVLFEERRGGGNVYSHDGGVCVPRYHLRRPASVKVKAAAKETLEMGKETVEHAAESAAETLGKTTVKLKRKLSPSSSPPAGRLDGDL</sequence>
<name>A0A0D9X1Q5_9ORYZ</name>
<dbReference type="AlphaFoldDB" id="A0A0D9X1Q5"/>
<dbReference type="STRING" id="77586.A0A0D9X1Q5"/>
<protein>
    <submittedName>
        <fullName evidence="3">Uncharacterized protein</fullName>
    </submittedName>
</protein>
<accession>A0A0D9X1Q5</accession>
<feature type="region of interest" description="Disordered" evidence="1">
    <location>
        <begin position="161"/>
        <end position="194"/>
    </location>
</feature>
<dbReference type="PANTHER" id="PTHR35463">
    <property type="entry name" value="TRANSMEMBRANE PROTEIN"/>
    <property type="match status" value="1"/>
</dbReference>
<dbReference type="eggNOG" id="ENOG502R3JE">
    <property type="taxonomic scope" value="Eukaryota"/>
</dbReference>
<evidence type="ECO:0000256" key="2">
    <source>
        <dbReference type="SAM" id="Phobius"/>
    </source>
</evidence>
<dbReference type="EnsemblPlants" id="LPERR07G19820.2">
    <property type="protein sequence ID" value="LPERR07G19820.2"/>
    <property type="gene ID" value="LPERR07G19820"/>
</dbReference>
<dbReference type="PANTHER" id="PTHR35463:SF13">
    <property type="match status" value="1"/>
</dbReference>
<keyword evidence="4" id="KW-1185">Reference proteome</keyword>
<dbReference type="HOGENOM" id="CLU_116470_1_0_1"/>
<dbReference type="Gramene" id="LPERR07G19820.2">
    <property type="protein sequence ID" value="LPERR07G19820.2"/>
    <property type="gene ID" value="LPERR07G19820"/>
</dbReference>
<feature type="transmembrane region" description="Helical" evidence="2">
    <location>
        <begin position="20"/>
        <end position="46"/>
    </location>
</feature>
<reference evidence="4" key="2">
    <citation type="submission" date="2013-12" db="EMBL/GenBank/DDBJ databases">
        <authorList>
            <person name="Yu Y."/>
            <person name="Lee S."/>
            <person name="de Baynast K."/>
            <person name="Wissotski M."/>
            <person name="Liu L."/>
            <person name="Talag J."/>
            <person name="Goicoechea J."/>
            <person name="Angelova A."/>
            <person name="Jetty R."/>
            <person name="Kudrna D."/>
            <person name="Golser W."/>
            <person name="Rivera L."/>
            <person name="Zhang J."/>
            <person name="Wing R."/>
        </authorList>
    </citation>
    <scope>NUCLEOTIDE SEQUENCE</scope>
</reference>